<dbReference type="CDD" id="cd02933">
    <property type="entry name" value="OYE_like_FMN"/>
    <property type="match status" value="1"/>
</dbReference>
<dbReference type="InterPro" id="IPR001155">
    <property type="entry name" value="OxRdtase_FMN_N"/>
</dbReference>
<keyword evidence="3" id="KW-1185">Reference proteome</keyword>
<protein>
    <recommendedName>
        <fullName evidence="1">NADH:flavin oxidoreductase/NADH oxidase N-terminal domain-containing protein</fullName>
    </recommendedName>
</protein>
<dbReference type="PANTHER" id="PTHR22893:SF91">
    <property type="entry name" value="NADPH DEHYDROGENASE 2-RELATED"/>
    <property type="match status" value="1"/>
</dbReference>
<comment type="caution">
    <text evidence="2">The sequence shown here is derived from an EMBL/GenBank/DDBJ whole genome shotgun (WGS) entry which is preliminary data.</text>
</comment>
<evidence type="ECO:0000313" key="2">
    <source>
        <dbReference type="EMBL" id="KAF4623391.1"/>
    </source>
</evidence>
<name>A0A8H4R747_9AGAR</name>
<dbReference type="InterPro" id="IPR013785">
    <property type="entry name" value="Aldolase_TIM"/>
</dbReference>
<feature type="domain" description="NADH:flavin oxidoreductase/NADH oxidase N-terminal" evidence="1">
    <location>
        <begin position="5"/>
        <end position="329"/>
    </location>
</feature>
<dbReference type="InterPro" id="IPR045247">
    <property type="entry name" value="Oye-like"/>
</dbReference>
<dbReference type="GO" id="GO:0010181">
    <property type="term" value="F:FMN binding"/>
    <property type="evidence" value="ECO:0007669"/>
    <property type="project" value="InterPro"/>
</dbReference>
<evidence type="ECO:0000259" key="1">
    <source>
        <dbReference type="Pfam" id="PF00724"/>
    </source>
</evidence>
<gene>
    <name evidence="2" type="ORF">D9613_002357</name>
</gene>
<dbReference type="PANTHER" id="PTHR22893">
    <property type="entry name" value="NADH OXIDOREDUCTASE-RELATED"/>
    <property type="match status" value="1"/>
</dbReference>
<dbReference type="SUPFAM" id="SSF51395">
    <property type="entry name" value="FMN-linked oxidoreductases"/>
    <property type="match status" value="1"/>
</dbReference>
<dbReference type="GO" id="GO:0003959">
    <property type="term" value="F:NADPH dehydrogenase activity"/>
    <property type="evidence" value="ECO:0007669"/>
    <property type="project" value="TreeGrafter"/>
</dbReference>
<evidence type="ECO:0000313" key="3">
    <source>
        <dbReference type="Proteomes" id="UP000521872"/>
    </source>
</evidence>
<dbReference type="FunFam" id="3.20.20.70:FF:000138">
    <property type="entry name" value="NADPH dehydrogenase 1"/>
    <property type="match status" value="1"/>
</dbReference>
<organism evidence="2 3">
    <name type="scientific">Agrocybe pediades</name>
    <dbReference type="NCBI Taxonomy" id="84607"/>
    <lineage>
        <taxon>Eukaryota</taxon>
        <taxon>Fungi</taxon>
        <taxon>Dikarya</taxon>
        <taxon>Basidiomycota</taxon>
        <taxon>Agaricomycotina</taxon>
        <taxon>Agaricomycetes</taxon>
        <taxon>Agaricomycetidae</taxon>
        <taxon>Agaricales</taxon>
        <taxon>Agaricineae</taxon>
        <taxon>Strophariaceae</taxon>
        <taxon>Agrocybe</taxon>
    </lineage>
</organism>
<sequence>MSSPKLFQPMKVGTSPLKHRVALAPMTRYRASRKEHVPTIPLMETYYSQRGSRPGTLLVTEATFIAPQAAGYDNAPGIWNEAQIKAWRKITDAVHAKGSFIYVQLWALGRSARPEILKEDGFDHVAPSPIAAGEAYSVPRELTTHEIQEYVQWYAEAAKNAVKAGFDGVEIHGANGYLIDQFLQDISNSRNDDYGGNIEARSKFGLQVVDAVVKAIGQGKTALRISPWSRFQNMRMEDPIPQFSHFVSTIAHRYPDFAYLHVVETYEEGESNDFLRHIWKPRPFISCTGYDAKTALERAEKGVNELVAFGKWFISNPDLPDRIEKGIPLTPFDPSTFHTRAHEKGTERGYIDYPFVNDGDENA</sequence>
<dbReference type="EMBL" id="JAACJL010000001">
    <property type="protein sequence ID" value="KAF4623391.1"/>
    <property type="molecule type" value="Genomic_DNA"/>
</dbReference>
<accession>A0A8H4R747</accession>
<dbReference type="Gene3D" id="3.20.20.70">
    <property type="entry name" value="Aldolase class I"/>
    <property type="match status" value="1"/>
</dbReference>
<dbReference type="Pfam" id="PF00724">
    <property type="entry name" value="Oxidored_FMN"/>
    <property type="match status" value="1"/>
</dbReference>
<reference evidence="2 3" key="1">
    <citation type="submission" date="2019-12" db="EMBL/GenBank/DDBJ databases">
        <authorList>
            <person name="Floudas D."/>
            <person name="Bentzer J."/>
            <person name="Ahren D."/>
            <person name="Johansson T."/>
            <person name="Persson P."/>
            <person name="Tunlid A."/>
        </authorList>
    </citation>
    <scope>NUCLEOTIDE SEQUENCE [LARGE SCALE GENOMIC DNA]</scope>
    <source>
        <strain evidence="2 3">CBS 102.39</strain>
    </source>
</reference>
<proteinExistence type="predicted"/>
<dbReference type="Proteomes" id="UP000521872">
    <property type="component" value="Unassembled WGS sequence"/>
</dbReference>
<dbReference type="AlphaFoldDB" id="A0A8H4R747"/>